<dbReference type="RefSeq" id="WP_211332895.1">
    <property type="nucleotide sequence ID" value="NZ_QPJK01000001.1"/>
</dbReference>
<feature type="signal peptide" evidence="3">
    <location>
        <begin position="1"/>
        <end position="26"/>
    </location>
</feature>
<feature type="chain" id="PRO_5016671973" evidence="3">
    <location>
        <begin position="27"/>
        <end position="404"/>
    </location>
</feature>
<protein>
    <submittedName>
        <fullName evidence="5">ABC-type branched-subunit amino acid transport system substrate-binding protein</fullName>
    </submittedName>
</protein>
<evidence type="ECO:0000256" key="1">
    <source>
        <dbReference type="ARBA" id="ARBA00010062"/>
    </source>
</evidence>
<evidence type="ECO:0000256" key="2">
    <source>
        <dbReference type="ARBA" id="ARBA00022729"/>
    </source>
</evidence>
<name>A0A368YE14_9BURK</name>
<reference evidence="5 6" key="1">
    <citation type="submission" date="2018-07" db="EMBL/GenBank/DDBJ databases">
        <title>Genomic Encyclopedia of Type Strains, Phase IV (KMG-IV): sequencing the most valuable type-strain genomes for metagenomic binning, comparative biology and taxonomic classification.</title>
        <authorList>
            <person name="Goeker M."/>
        </authorList>
    </citation>
    <scope>NUCLEOTIDE SEQUENCE [LARGE SCALE GENOMIC DNA]</scope>
    <source>
        <strain evidence="5 6">DSM 21634</strain>
    </source>
</reference>
<gene>
    <name evidence="5" type="ORF">DES41_1011030</name>
</gene>
<keyword evidence="2 3" id="KW-0732">Signal</keyword>
<comment type="caution">
    <text evidence="5">The sequence shown here is derived from an EMBL/GenBank/DDBJ whole genome shotgun (WGS) entry which is preliminary data.</text>
</comment>
<sequence>MQMNRRQIALAAAALLAGTAPGLALAQKKYDPGASDTEIVLGMPMPLSGPVSGYAIVGKVAEAYFKQVNEQGGINGRKVKLLIYDDQYSPPKTVEVARRLVEQDEILAMFGNLGTAPNLAIQRYMNAKKVPQLFVQSGASQFNDGEKFPWTSPFLGSYQGEGRVFAAHILANKPGAKVGILMQNDDLGREIYKGLQQGLAGKSAKIVAQASFEVTDPTVDSQVVQLKTAGADVLVLAATARTVAQALRKASELGWEPDRYVNLAGSSVKMAFEPAGPERAKGAITLSAWKEPAAKRWAADPEMQAYLALIKNYAPGVDPNNSSGVSGYVVGQLMAHILRECGDELTRDNVRRIASSLKQPKIAMLLPGVSISTSTQDLHVFAALQPVRYNGVDLDPIGSVLSLK</sequence>
<dbReference type="SUPFAM" id="SSF53822">
    <property type="entry name" value="Periplasmic binding protein-like I"/>
    <property type="match status" value="1"/>
</dbReference>
<evidence type="ECO:0000313" key="6">
    <source>
        <dbReference type="Proteomes" id="UP000252884"/>
    </source>
</evidence>
<dbReference type="Proteomes" id="UP000252884">
    <property type="component" value="Unassembled WGS sequence"/>
</dbReference>
<dbReference type="PANTHER" id="PTHR47235">
    <property type="entry name" value="BLR6548 PROTEIN"/>
    <property type="match status" value="1"/>
</dbReference>
<dbReference type="InterPro" id="IPR028081">
    <property type="entry name" value="Leu-bd"/>
</dbReference>
<comment type="similarity">
    <text evidence="1">Belongs to the leucine-binding protein family.</text>
</comment>
<dbReference type="InterPro" id="IPR028082">
    <property type="entry name" value="Peripla_BP_I"/>
</dbReference>
<feature type="domain" description="Leucine-binding protein" evidence="4">
    <location>
        <begin position="39"/>
        <end position="358"/>
    </location>
</feature>
<dbReference type="Gene3D" id="3.40.50.2300">
    <property type="match status" value="2"/>
</dbReference>
<dbReference type="EMBL" id="QPJK01000001">
    <property type="protein sequence ID" value="RCW76424.1"/>
    <property type="molecule type" value="Genomic_DNA"/>
</dbReference>
<dbReference type="PANTHER" id="PTHR47235:SF1">
    <property type="entry name" value="BLR6548 PROTEIN"/>
    <property type="match status" value="1"/>
</dbReference>
<proteinExistence type="inferred from homology"/>
<dbReference type="AlphaFoldDB" id="A0A368YE14"/>
<evidence type="ECO:0000313" key="5">
    <source>
        <dbReference type="EMBL" id="RCW76424.1"/>
    </source>
</evidence>
<dbReference type="Pfam" id="PF13458">
    <property type="entry name" value="Peripla_BP_6"/>
    <property type="match status" value="1"/>
</dbReference>
<evidence type="ECO:0000256" key="3">
    <source>
        <dbReference type="SAM" id="SignalP"/>
    </source>
</evidence>
<dbReference type="CDD" id="cd06343">
    <property type="entry name" value="PBP1_ABC_ligand_binding-like"/>
    <property type="match status" value="1"/>
</dbReference>
<evidence type="ECO:0000259" key="4">
    <source>
        <dbReference type="Pfam" id="PF13458"/>
    </source>
</evidence>
<keyword evidence="6" id="KW-1185">Reference proteome</keyword>
<organism evidence="5 6">
    <name type="scientific">Pseudorhodoferax soli</name>
    <dbReference type="NCBI Taxonomy" id="545864"/>
    <lineage>
        <taxon>Bacteria</taxon>
        <taxon>Pseudomonadati</taxon>
        <taxon>Pseudomonadota</taxon>
        <taxon>Betaproteobacteria</taxon>
        <taxon>Burkholderiales</taxon>
        <taxon>Comamonadaceae</taxon>
    </lineage>
</organism>
<accession>A0A368YE14</accession>